<keyword evidence="5 6" id="KW-0449">Lipoprotein</keyword>
<keyword evidence="8" id="KW-1185">Reference proteome</keyword>
<comment type="subunit">
    <text evidence="6">Component of the lipopolysaccharide transport and assembly complex. Interacts with LptD.</text>
</comment>
<dbReference type="GO" id="GO:0015920">
    <property type="term" value="P:lipopolysaccharide transport"/>
    <property type="evidence" value="ECO:0007669"/>
    <property type="project" value="TreeGrafter"/>
</dbReference>
<evidence type="ECO:0000256" key="5">
    <source>
        <dbReference type="ARBA" id="ARBA00023288"/>
    </source>
</evidence>
<dbReference type="GO" id="GO:0009279">
    <property type="term" value="C:cell outer membrane"/>
    <property type="evidence" value="ECO:0007669"/>
    <property type="project" value="UniProtKB-SubCell"/>
</dbReference>
<dbReference type="PROSITE" id="PS51257">
    <property type="entry name" value="PROKAR_LIPOPROTEIN"/>
    <property type="match status" value="1"/>
</dbReference>
<dbReference type="Proteomes" id="UP000955338">
    <property type="component" value="Chromosome"/>
</dbReference>
<gene>
    <name evidence="6" type="primary">lptE</name>
    <name evidence="7" type="ORF">CEP48_03790</name>
</gene>
<dbReference type="GO" id="GO:0001530">
    <property type="term" value="F:lipopolysaccharide binding"/>
    <property type="evidence" value="ECO:0007669"/>
    <property type="project" value="TreeGrafter"/>
</dbReference>
<dbReference type="PANTHER" id="PTHR38098:SF1">
    <property type="entry name" value="LPS-ASSEMBLY LIPOPROTEIN LPTE"/>
    <property type="match status" value="1"/>
</dbReference>
<dbReference type="HAMAP" id="MF_01186">
    <property type="entry name" value="LPS_assembly_LptE"/>
    <property type="match status" value="1"/>
</dbReference>
<keyword evidence="3 6" id="KW-0564">Palmitate</keyword>
<dbReference type="AlphaFoldDB" id="A0A8E3MG80"/>
<dbReference type="Pfam" id="PF04390">
    <property type="entry name" value="LptE"/>
    <property type="match status" value="1"/>
</dbReference>
<evidence type="ECO:0000313" key="8">
    <source>
        <dbReference type="Proteomes" id="UP000955338"/>
    </source>
</evidence>
<evidence type="ECO:0000256" key="3">
    <source>
        <dbReference type="ARBA" id="ARBA00023139"/>
    </source>
</evidence>
<comment type="function">
    <text evidence="6">Together with LptD, is involved in the assembly of lipopolysaccharide (LPS) at the surface of the outer membrane. Required for the proper assembly of LptD. Binds LPS and may serve as the LPS recognition site at the outer membrane.</text>
</comment>
<organism evidence="7 8">
    <name type="scientific">Mergibacter septicus</name>
    <dbReference type="NCBI Taxonomy" id="221402"/>
    <lineage>
        <taxon>Bacteria</taxon>
        <taxon>Pseudomonadati</taxon>
        <taxon>Pseudomonadota</taxon>
        <taxon>Gammaproteobacteria</taxon>
        <taxon>Pasteurellales</taxon>
        <taxon>Pasteurellaceae</taxon>
        <taxon>Mergibacter</taxon>
    </lineage>
</organism>
<dbReference type="InterPro" id="IPR007485">
    <property type="entry name" value="LPS_assembly_LptE"/>
</dbReference>
<sequence length="166" mass="18922">MKYLRSCLLLMLTISLSACGFHFENQSELAQKLQHLHLESNDPYADMTVAMRQELKRHQLLVNENQVKDSTAPILRINSVQTNSQVASVFQQGRAAETILSLTVNAVLIINNQRYPIQVKSNRVFFDNPREALAKNTEKSAISQALYQQAAQQIWLKLLTIQKQLN</sequence>
<evidence type="ECO:0000256" key="6">
    <source>
        <dbReference type="HAMAP-Rule" id="MF_01186"/>
    </source>
</evidence>
<dbReference type="GO" id="GO:0043165">
    <property type="term" value="P:Gram-negative-bacterium-type cell outer membrane assembly"/>
    <property type="evidence" value="ECO:0007669"/>
    <property type="project" value="UniProtKB-UniRule"/>
</dbReference>
<dbReference type="RefSeq" id="WP_261920874.1">
    <property type="nucleotide sequence ID" value="NZ_CP022011.1"/>
</dbReference>
<name>A0A8E3MG80_9PAST</name>
<dbReference type="EMBL" id="CP022011">
    <property type="protein sequence ID" value="QDJ14593.1"/>
    <property type="molecule type" value="Genomic_DNA"/>
</dbReference>
<protein>
    <recommendedName>
        <fullName evidence="6">LPS-assembly lipoprotein LptE</fullName>
    </recommendedName>
</protein>
<comment type="similarity">
    <text evidence="6">Belongs to the LptE lipoprotein family.</text>
</comment>
<keyword evidence="1 6" id="KW-0732">Signal</keyword>
<comment type="subcellular location">
    <subcellularLocation>
        <location evidence="6">Cell outer membrane</location>
        <topology evidence="6">Lipid-anchor</topology>
    </subcellularLocation>
</comment>
<dbReference type="Gene3D" id="3.30.160.150">
    <property type="entry name" value="Lipoprotein like domain"/>
    <property type="match status" value="1"/>
</dbReference>
<dbReference type="GO" id="GO:1990351">
    <property type="term" value="C:transporter complex"/>
    <property type="evidence" value="ECO:0007669"/>
    <property type="project" value="TreeGrafter"/>
</dbReference>
<dbReference type="PANTHER" id="PTHR38098">
    <property type="entry name" value="LPS-ASSEMBLY LIPOPROTEIN LPTE"/>
    <property type="match status" value="1"/>
</dbReference>
<proteinExistence type="inferred from homology"/>
<keyword evidence="2 6" id="KW-0472">Membrane</keyword>
<keyword evidence="4 6" id="KW-0998">Cell outer membrane</keyword>
<evidence type="ECO:0000256" key="1">
    <source>
        <dbReference type="ARBA" id="ARBA00022729"/>
    </source>
</evidence>
<reference evidence="7" key="1">
    <citation type="submission" date="2017-06" db="EMBL/GenBank/DDBJ databases">
        <title>Genome sequencing of pathogenic and non-pathogenic strains within Bisgaard taxon 40.</title>
        <authorList>
            <person name="Ladner J.T."/>
            <person name="Lovett S.P."/>
            <person name="Koroleva G."/>
            <person name="Lorch J.M."/>
        </authorList>
    </citation>
    <scope>NUCLEOTIDE SEQUENCE</scope>
    <source>
        <strain evidence="7">27576-1-I1</strain>
    </source>
</reference>
<accession>A0A8E3MG80</accession>
<evidence type="ECO:0000256" key="4">
    <source>
        <dbReference type="ARBA" id="ARBA00023237"/>
    </source>
</evidence>
<evidence type="ECO:0000256" key="2">
    <source>
        <dbReference type="ARBA" id="ARBA00023136"/>
    </source>
</evidence>
<evidence type="ECO:0000313" key="7">
    <source>
        <dbReference type="EMBL" id="QDJ14593.1"/>
    </source>
</evidence>